<dbReference type="Proteomes" id="UP000070539">
    <property type="component" value="Unassembled WGS sequence"/>
</dbReference>
<dbReference type="Gene3D" id="3.90.100.10">
    <property type="entry name" value="Orn/Lys/Arg decarboxylase, C-terminal domain"/>
    <property type="match status" value="1"/>
</dbReference>
<dbReference type="PANTHER" id="PTHR43277">
    <property type="entry name" value="ARGININE DECARBOXYLASE"/>
    <property type="match status" value="1"/>
</dbReference>
<comment type="cofactor">
    <cofactor evidence="1">
        <name>pyridoxal 5'-phosphate</name>
        <dbReference type="ChEBI" id="CHEBI:597326"/>
    </cofactor>
</comment>
<dbReference type="InterPro" id="IPR000310">
    <property type="entry name" value="Orn/Lys/Arg_deCO2ase_major_dom"/>
</dbReference>
<evidence type="ECO:0000313" key="8">
    <source>
        <dbReference type="Proteomes" id="UP000070539"/>
    </source>
</evidence>
<comment type="similarity">
    <text evidence="2">Belongs to the Orn/Lys/Arg decarboxylase class-I family.</text>
</comment>
<dbReference type="AlphaFoldDB" id="A0A136WF27"/>
<evidence type="ECO:0000256" key="2">
    <source>
        <dbReference type="ARBA" id="ARBA00010671"/>
    </source>
</evidence>
<dbReference type="PROSITE" id="PS00703">
    <property type="entry name" value="OKR_DC_1"/>
    <property type="match status" value="1"/>
</dbReference>
<dbReference type="Pfam" id="PF03711">
    <property type="entry name" value="OKR_DC_1_C"/>
    <property type="match status" value="1"/>
</dbReference>
<dbReference type="InterPro" id="IPR015421">
    <property type="entry name" value="PyrdxlP-dep_Trfase_major"/>
</dbReference>
<dbReference type="STRING" id="36847.CLNEO_16370"/>
<dbReference type="Gene3D" id="3.40.640.10">
    <property type="entry name" value="Type I PLP-dependent aspartate aminotransferase-like (Major domain)"/>
    <property type="match status" value="1"/>
</dbReference>
<reference evidence="7 8" key="1">
    <citation type="submission" date="2016-01" db="EMBL/GenBank/DDBJ databases">
        <title>Genome sequence of Clostridium neopropionicum X4, DSM-3847.</title>
        <authorList>
            <person name="Poehlein A."/>
            <person name="Beck M.H."/>
            <person name="Bengelsdorf F.R."/>
            <person name="Daniel R."/>
            <person name="Duerre P."/>
        </authorList>
    </citation>
    <scope>NUCLEOTIDE SEQUENCE [LARGE SCALE GENOMIC DNA]</scope>
    <source>
        <strain evidence="7 8">DSM-3847</strain>
    </source>
</reference>
<dbReference type="PANTHER" id="PTHR43277:SF4">
    <property type="entry name" value="ARGININE DECARBOXYLASE"/>
    <property type="match status" value="1"/>
</dbReference>
<keyword evidence="5 7" id="KW-0456">Lyase</keyword>
<dbReference type="InterPro" id="IPR015424">
    <property type="entry name" value="PyrdxlP-dep_Trfase"/>
</dbReference>
<proteinExistence type="inferred from homology"/>
<evidence type="ECO:0000256" key="3">
    <source>
        <dbReference type="ARBA" id="ARBA00022793"/>
    </source>
</evidence>
<accession>A0A136WF27</accession>
<keyword evidence="3" id="KW-0210">Decarboxylase</keyword>
<evidence type="ECO:0000256" key="1">
    <source>
        <dbReference type="ARBA" id="ARBA00001933"/>
    </source>
</evidence>
<organism evidence="7 8">
    <name type="scientific">Anaerotignum neopropionicum</name>
    <dbReference type="NCBI Taxonomy" id="36847"/>
    <lineage>
        <taxon>Bacteria</taxon>
        <taxon>Bacillati</taxon>
        <taxon>Bacillota</taxon>
        <taxon>Clostridia</taxon>
        <taxon>Lachnospirales</taxon>
        <taxon>Anaerotignaceae</taxon>
        <taxon>Anaerotignum</taxon>
    </lineage>
</organism>
<feature type="domain" description="Orn/Lys/Arg decarboxylases family 1 pyridoxal-P attachment site" evidence="6">
    <location>
        <begin position="221"/>
        <end position="235"/>
    </location>
</feature>
<keyword evidence="8" id="KW-1185">Reference proteome</keyword>
<name>A0A136WF27_9FIRM</name>
<dbReference type="InterPro" id="IPR052357">
    <property type="entry name" value="Orn_Lys_Arg_decarboxylase-I"/>
</dbReference>
<dbReference type="EC" id="4.1.1.19" evidence="7"/>
<evidence type="ECO:0000259" key="6">
    <source>
        <dbReference type="PROSITE" id="PS00703"/>
    </source>
</evidence>
<evidence type="ECO:0000313" key="7">
    <source>
        <dbReference type="EMBL" id="KXL53094.1"/>
    </source>
</evidence>
<dbReference type="InterPro" id="IPR008286">
    <property type="entry name" value="Prn/Lys/Arg_de-COase_C"/>
</dbReference>
<comment type="caution">
    <text evidence="7">The sequence shown here is derived from an EMBL/GenBank/DDBJ whole genome shotgun (WGS) entry which is preliminary data.</text>
</comment>
<keyword evidence="4" id="KW-0663">Pyridoxal phosphate</keyword>
<dbReference type="SUPFAM" id="SSF53383">
    <property type="entry name" value="PLP-dependent transferases"/>
    <property type="match status" value="1"/>
</dbReference>
<dbReference type="PATRIC" id="fig|36847.3.peg.1908"/>
<dbReference type="Pfam" id="PF01276">
    <property type="entry name" value="OKR_DC_1"/>
    <property type="match status" value="1"/>
</dbReference>
<evidence type="ECO:0000256" key="5">
    <source>
        <dbReference type="ARBA" id="ARBA00023239"/>
    </source>
</evidence>
<gene>
    <name evidence="7" type="primary">speA_3</name>
    <name evidence="7" type="ORF">CLNEO_16370</name>
</gene>
<dbReference type="GO" id="GO:0008792">
    <property type="term" value="F:arginine decarboxylase activity"/>
    <property type="evidence" value="ECO:0007669"/>
    <property type="project" value="UniProtKB-EC"/>
</dbReference>
<evidence type="ECO:0000256" key="4">
    <source>
        <dbReference type="ARBA" id="ARBA00022898"/>
    </source>
</evidence>
<sequence>MKDQSKMPLMEALQRMRHERLVPFDVPGHKHGKGNPQLTEFLGEKCLSVDVNSMKPLDNLCHPVSVIKEAEELAADAFGAAQSFFMVGGTTSAVQTMILSSVKSGDEIILPRNVHQSVINALVLCGAVPVYINPQMNKKLGIALGMSIDDVKRTIVMHPNAKAILVNNPTYYGICSDLKQITQIAHEKGLLVLVDEAHGTHFYFGKDMPVSAMAAGADMAAISMHKSGGSLTQSSLLLCGEKVNANYVRKIINLTQTTSGSYLLLSSLDISRRNLALWGEETFEKVKNFAQYAREEINAIGDYYAYSKELMNGDSVFDFDTTKLSVNTLDLGLAGIEVYDLLRDEYGIQIEFGDLGNILAYISVGDKNKNIERLISALSEIRRIYKKDNKNMLDTEYISPTVVISPQEAFYAEKTSLPLAECGGRVCTEFVMCYPPGIPILAPGERITQEIIAYIQYAKDKGCVVTGPESMDISRLNVWEGEENG</sequence>
<protein>
    <submittedName>
        <fullName evidence="7">Arginine decarboxylase</fullName>
        <ecNumber evidence="7">4.1.1.19</ecNumber>
    </submittedName>
</protein>
<dbReference type="EMBL" id="LRVM01000004">
    <property type="protein sequence ID" value="KXL53094.1"/>
    <property type="molecule type" value="Genomic_DNA"/>
</dbReference>